<gene>
    <name evidence="1" type="primary">recN_1</name>
    <name evidence="1" type="ORF">Lgra_0193</name>
    <name evidence="2" type="ORF">NCTC12388_01858</name>
</gene>
<dbReference type="EMBL" id="UGOB01000001">
    <property type="protein sequence ID" value="STX45130.1"/>
    <property type="molecule type" value="Genomic_DNA"/>
</dbReference>
<evidence type="ECO:0000313" key="1">
    <source>
        <dbReference type="EMBL" id="KTD15527.1"/>
    </source>
</evidence>
<reference evidence="2 4" key="2">
    <citation type="submission" date="2018-06" db="EMBL/GenBank/DDBJ databases">
        <authorList>
            <consortium name="Pathogen Informatics"/>
            <person name="Doyle S."/>
        </authorList>
    </citation>
    <scope>NUCLEOTIDE SEQUENCE [LARGE SCALE GENOMIC DNA]</scope>
    <source>
        <strain evidence="2 4">NCTC12388</strain>
    </source>
</reference>
<dbReference type="EMBL" id="LNYE01000003">
    <property type="protein sequence ID" value="KTD15527.1"/>
    <property type="molecule type" value="Genomic_DNA"/>
</dbReference>
<accession>A0A378JKA3</accession>
<dbReference type="AlphaFoldDB" id="A0A378JKA3"/>
<organism evidence="2 4">
    <name type="scientific">Legionella gratiana</name>
    <dbReference type="NCBI Taxonomy" id="45066"/>
    <lineage>
        <taxon>Bacteria</taxon>
        <taxon>Pseudomonadati</taxon>
        <taxon>Pseudomonadota</taxon>
        <taxon>Gammaproteobacteria</taxon>
        <taxon>Legionellales</taxon>
        <taxon>Legionellaceae</taxon>
        <taxon>Legionella</taxon>
    </lineage>
</organism>
<dbReference type="Proteomes" id="UP000254476">
    <property type="component" value="Unassembled WGS sequence"/>
</dbReference>
<proteinExistence type="predicted"/>
<dbReference type="Proteomes" id="UP000054691">
    <property type="component" value="Unassembled WGS sequence"/>
</dbReference>
<reference evidence="1 3" key="1">
    <citation type="submission" date="2015-11" db="EMBL/GenBank/DDBJ databases">
        <title>Genomic analysis of 38 Legionella species identifies large and diverse effector repertoires.</title>
        <authorList>
            <person name="Burstein D."/>
            <person name="Amaro F."/>
            <person name="Zusman T."/>
            <person name="Lifshitz Z."/>
            <person name="Cohen O."/>
            <person name="Gilbert J.A."/>
            <person name="Pupko T."/>
            <person name="Shuman H.A."/>
            <person name="Segal G."/>
        </authorList>
    </citation>
    <scope>NUCLEOTIDE SEQUENCE [LARGE SCALE GENOMIC DNA]</scope>
    <source>
        <strain evidence="1 3">Lyon 8420412</strain>
    </source>
</reference>
<protein>
    <submittedName>
        <fullName evidence="2">DNA repair protein</fullName>
    </submittedName>
</protein>
<keyword evidence="3" id="KW-1185">Reference proteome</keyword>
<name>A0A378JKA3_9GAMM</name>
<sequence length="227" mass="25835">MSELLEKLPEEKRKEGKLFLNELFLCIKDVDNKPEIEFFLGLIDKSFLKFGDKEPGSVSLTEFSRHLLGLTLLYIKSSNDLAIWNADFVPTLDRILRFLNINQHGTSRIKLLNQLEMTTFASLDHRVDINFNQLRSILKKHGTLETAQSFINSCNKVDNIDASFGFHLLVQDAKETLAENKNKDLGSSLLNFSLLNNGTKSHRLNIFKSFTDSYVSSSNEVTSPHPQ</sequence>
<evidence type="ECO:0000313" key="3">
    <source>
        <dbReference type="Proteomes" id="UP000054691"/>
    </source>
</evidence>
<dbReference type="STRING" id="45066.Lgra_0193"/>
<evidence type="ECO:0000313" key="2">
    <source>
        <dbReference type="EMBL" id="STX45130.1"/>
    </source>
</evidence>
<evidence type="ECO:0000313" key="4">
    <source>
        <dbReference type="Proteomes" id="UP000254476"/>
    </source>
</evidence>